<reference evidence="1 2" key="1">
    <citation type="journal article" date="2022" name="G3 (Bethesda)">
        <title>Whole-genome sequence and methylome profiling of the almond [Prunus dulcis (Mill.) D.A. Webb] cultivar 'Nonpareil'.</title>
        <authorList>
            <person name="D'Amico-Willman K.M."/>
            <person name="Ouma W.Z."/>
            <person name="Meulia T."/>
            <person name="Sideli G.M."/>
            <person name="Gradziel T.M."/>
            <person name="Fresnedo-Ramirez J."/>
        </authorList>
    </citation>
    <scope>NUCLEOTIDE SEQUENCE [LARGE SCALE GENOMIC DNA]</scope>
    <source>
        <strain evidence="1">Clone GOH B32 T37-40</strain>
    </source>
</reference>
<keyword evidence="2" id="KW-1185">Reference proteome</keyword>
<dbReference type="PANTHER" id="PTHR33240">
    <property type="entry name" value="OS08G0508500 PROTEIN"/>
    <property type="match status" value="1"/>
</dbReference>
<dbReference type="SUPFAM" id="SSF56672">
    <property type="entry name" value="DNA/RNA polymerases"/>
    <property type="match status" value="1"/>
</dbReference>
<dbReference type="EMBL" id="JAJFAZ020000006">
    <property type="protein sequence ID" value="KAI5323206.1"/>
    <property type="molecule type" value="Genomic_DNA"/>
</dbReference>
<protein>
    <recommendedName>
        <fullName evidence="3">Transposable element protein</fullName>
    </recommendedName>
</protein>
<dbReference type="PANTHER" id="PTHR33240:SF8">
    <property type="entry name" value="OS03G0439900 PROTEIN"/>
    <property type="match status" value="1"/>
</dbReference>
<dbReference type="InterPro" id="IPR043128">
    <property type="entry name" value="Rev_trsase/Diguanyl_cyclase"/>
</dbReference>
<evidence type="ECO:0008006" key="3">
    <source>
        <dbReference type="Google" id="ProtNLM"/>
    </source>
</evidence>
<sequence>MDLLRLDLSHNDAFVIIIQVVQAMVDRIDVDEGIVVNILQLLVVQHIGMENLINKSARPLTSFNGSTSITVGTIDLDVYSPLVVNTQTFMIIEAISPTMVMLFGMKNVGATYQMLVNKIFKKQIGKTIEVYVDDMLVKAP</sequence>
<dbReference type="InterPro" id="IPR043502">
    <property type="entry name" value="DNA/RNA_pol_sf"/>
</dbReference>
<dbReference type="Gene3D" id="3.30.70.270">
    <property type="match status" value="1"/>
</dbReference>
<dbReference type="AlphaFoldDB" id="A0AAD4VFX8"/>
<evidence type="ECO:0000313" key="2">
    <source>
        <dbReference type="Proteomes" id="UP001054821"/>
    </source>
</evidence>
<name>A0AAD4VFX8_PRUDU</name>
<comment type="caution">
    <text evidence="1">The sequence shown here is derived from an EMBL/GenBank/DDBJ whole genome shotgun (WGS) entry which is preliminary data.</text>
</comment>
<gene>
    <name evidence="1" type="ORF">L3X38_032278</name>
</gene>
<evidence type="ECO:0000313" key="1">
    <source>
        <dbReference type="EMBL" id="KAI5323206.1"/>
    </source>
</evidence>
<accession>A0AAD4VFX8</accession>
<proteinExistence type="predicted"/>
<organism evidence="1 2">
    <name type="scientific">Prunus dulcis</name>
    <name type="common">Almond</name>
    <name type="synonym">Amygdalus dulcis</name>
    <dbReference type="NCBI Taxonomy" id="3755"/>
    <lineage>
        <taxon>Eukaryota</taxon>
        <taxon>Viridiplantae</taxon>
        <taxon>Streptophyta</taxon>
        <taxon>Embryophyta</taxon>
        <taxon>Tracheophyta</taxon>
        <taxon>Spermatophyta</taxon>
        <taxon>Magnoliopsida</taxon>
        <taxon>eudicotyledons</taxon>
        <taxon>Gunneridae</taxon>
        <taxon>Pentapetalae</taxon>
        <taxon>rosids</taxon>
        <taxon>fabids</taxon>
        <taxon>Rosales</taxon>
        <taxon>Rosaceae</taxon>
        <taxon>Amygdaloideae</taxon>
        <taxon>Amygdaleae</taxon>
        <taxon>Prunus</taxon>
    </lineage>
</organism>
<dbReference type="Proteomes" id="UP001054821">
    <property type="component" value="Chromosome 6"/>
</dbReference>